<keyword evidence="2 7" id="KW-0816">Tricarboxylic acid cycle</keyword>
<gene>
    <name evidence="7 8" type="primary">sucC</name>
    <name evidence="8" type="ORF">FPS98_06225</name>
</gene>
<dbReference type="UniPathway" id="UPA00223">
    <property type="reaction ID" value="UER00999"/>
</dbReference>
<dbReference type="PANTHER" id="PTHR11815">
    <property type="entry name" value="SUCCINYL-COA SYNTHETASE BETA CHAIN"/>
    <property type="match status" value="1"/>
</dbReference>
<dbReference type="GO" id="GO:0005829">
    <property type="term" value="C:cytosol"/>
    <property type="evidence" value="ECO:0007669"/>
    <property type="project" value="TreeGrafter"/>
</dbReference>
<evidence type="ECO:0000256" key="5">
    <source>
        <dbReference type="ARBA" id="ARBA00022741"/>
    </source>
</evidence>
<evidence type="ECO:0000256" key="2">
    <source>
        <dbReference type="ARBA" id="ARBA00022532"/>
    </source>
</evidence>
<evidence type="ECO:0000256" key="4">
    <source>
        <dbReference type="ARBA" id="ARBA00022723"/>
    </source>
</evidence>
<dbReference type="PROSITE" id="PS01217">
    <property type="entry name" value="SUCCINYL_COA_LIG_3"/>
    <property type="match status" value="1"/>
</dbReference>
<dbReference type="NCBIfam" id="NF001913">
    <property type="entry name" value="PRK00696.1"/>
    <property type="match status" value="1"/>
</dbReference>
<dbReference type="PROSITE" id="PS50975">
    <property type="entry name" value="ATP_GRASP"/>
    <property type="match status" value="1"/>
</dbReference>
<evidence type="ECO:0000256" key="1">
    <source>
        <dbReference type="ARBA" id="ARBA00009182"/>
    </source>
</evidence>
<comment type="subunit">
    <text evidence="7">Heterotetramer of two alpha and two beta subunits.</text>
</comment>
<reference evidence="8 9" key="1">
    <citation type="submission" date="2019-07" db="EMBL/GenBank/DDBJ databases">
        <title>Characterization of Brevibacillus brevis HK544, as a potential biocontrol agent.</title>
        <authorList>
            <person name="Kim H."/>
        </authorList>
    </citation>
    <scope>NUCLEOTIDE SEQUENCE [LARGE SCALE GENOMIC DNA]</scope>
    <source>
        <strain evidence="8 9">HK544</strain>
    </source>
</reference>
<dbReference type="InterPro" id="IPR013650">
    <property type="entry name" value="ATP-grasp_succ-CoA_synth-type"/>
</dbReference>
<comment type="cofactor">
    <cofactor evidence="7">
        <name>Mg(2+)</name>
        <dbReference type="ChEBI" id="CHEBI:18420"/>
    </cofactor>
    <text evidence="7">Binds 1 Mg(2+) ion per subunit.</text>
</comment>
<dbReference type="InterPro" id="IPR017866">
    <property type="entry name" value="Succ-CoA_synthase_bsu_CS"/>
</dbReference>
<comment type="function">
    <text evidence="7">Succinyl-CoA synthetase functions in the citric acid cycle (TCA), coupling the hydrolysis of succinyl-CoA to the synthesis of either ATP or GTP and thus represents the only step of substrate-level phosphorylation in the TCA. The beta subunit provides nucleotide specificity of the enzyme and binds the substrate succinate, while the binding sites for coenzyme A and phosphate are found in the alpha subunit.</text>
</comment>
<accession>A0A1Y4WZR6</accession>
<keyword evidence="7" id="KW-0067">ATP-binding</keyword>
<proteinExistence type="inferred from homology"/>
<dbReference type="Gene3D" id="3.40.50.261">
    <property type="entry name" value="Succinyl-CoA synthetase domains"/>
    <property type="match status" value="1"/>
</dbReference>
<dbReference type="SUPFAM" id="SSF56059">
    <property type="entry name" value="Glutathione synthetase ATP-binding domain-like"/>
    <property type="match status" value="1"/>
</dbReference>
<organism evidence="8 9">
    <name type="scientific">Brevibacillus brevis</name>
    <name type="common">Bacillus brevis</name>
    <dbReference type="NCBI Taxonomy" id="1393"/>
    <lineage>
        <taxon>Bacteria</taxon>
        <taxon>Bacillati</taxon>
        <taxon>Bacillota</taxon>
        <taxon>Bacilli</taxon>
        <taxon>Bacillales</taxon>
        <taxon>Paenibacillaceae</taxon>
        <taxon>Brevibacillus</taxon>
    </lineage>
</organism>
<dbReference type="GO" id="GO:0000287">
    <property type="term" value="F:magnesium ion binding"/>
    <property type="evidence" value="ECO:0007669"/>
    <property type="project" value="UniProtKB-UniRule"/>
</dbReference>
<protein>
    <recommendedName>
        <fullName evidence="7">Succinate--CoA ligase [ADP-forming] subunit beta</fullName>
        <ecNumber evidence="7">6.2.1.5</ecNumber>
    </recommendedName>
    <alternativeName>
        <fullName evidence="7">Succinyl-CoA synthetase subunit beta</fullName>
        <shortName evidence="7">SCS-beta</shortName>
    </alternativeName>
</protein>
<feature type="binding site" evidence="7">
    <location>
        <begin position="53"/>
        <end position="55"/>
    </location>
    <ligand>
        <name>ATP</name>
        <dbReference type="ChEBI" id="CHEBI:30616"/>
    </ligand>
</feature>
<evidence type="ECO:0000313" key="8">
    <source>
        <dbReference type="EMBL" id="QDS33619.1"/>
    </source>
</evidence>
<feature type="binding site" evidence="7">
    <location>
        <begin position="321"/>
        <end position="323"/>
    </location>
    <ligand>
        <name>substrate</name>
        <note>ligand shared with subunit alpha</note>
    </ligand>
</feature>
<dbReference type="AlphaFoldDB" id="A0A1Y4WZR6"/>
<feature type="binding site" evidence="7">
    <location>
        <position position="213"/>
    </location>
    <ligand>
        <name>Mg(2+)</name>
        <dbReference type="ChEBI" id="CHEBI:18420"/>
    </ligand>
</feature>
<dbReference type="Proteomes" id="UP000317713">
    <property type="component" value="Chromosome"/>
</dbReference>
<dbReference type="FunFam" id="3.30.470.20:FF:000002">
    <property type="entry name" value="Succinate--CoA ligase [ADP-forming] subunit beta"/>
    <property type="match status" value="1"/>
</dbReference>
<evidence type="ECO:0000313" key="9">
    <source>
        <dbReference type="Proteomes" id="UP000317713"/>
    </source>
</evidence>
<dbReference type="NCBIfam" id="TIGR01016">
    <property type="entry name" value="sucCoAbeta"/>
    <property type="match status" value="1"/>
</dbReference>
<dbReference type="Pfam" id="PF00549">
    <property type="entry name" value="Ligase_CoA"/>
    <property type="match status" value="1"/>
</dbReference>
<keyword evidence="6 7" id="KW-0460">Magnesium</keyword>
<dbReference type="GO" id="GO:0005524">
    <property type="term" value="F:ATP binding"/>
    <property type="evidence" value="ECO:0007669"/>
    <property type="project" value="UniProtKB-UniRule"/>
</dbReference>
<dbReference type="FunFam" id="3.30.1490.20:FF:000002">
    <property type="entry name" value="Succinate--CoA ligase [ADP-forming] subunit beta"/>
    <property type="match status" value="1"/>
</dbReference>
<dbReference type="Gene3D" id="3.30.1490.20">
    <property type="entry name" value="ATP-grasp fold, A domain"/>
    <property type="match status" value="1"/>
</dbReference>
<dbReference type="Pfam" id="PF08442">
    <property type="entry name" value="ATP-grasp_2"/>
    <property type="match status" value="1"/>
</dbReference>
<evidence type="ECO:0000256" key="7">
    <source>
        <dbReference type="HAMAP-Rule" id="MF_00558"/>
    </source>
</evidence>
<dbReference type="GO" id="GO:0042709">
    <property type="term" value="C:succinate-CoA ligase complex"/>
    <property type="evidence" value="ECO:0007669"/>
    <property type="project" value="TreeGrafter"/>
</dbReference>
<dbReference type="OMA" id="ITACDEV"/>
<dbReference type="InterPro" id="IPR016102">
    <property type="entry name" value="Succinyl-CoA_synth-like"/>
</dbReference>
<comment type="catalytic activity">
    <reaction evidence="7">
        <text>GTP + succinate + CoA = succinyl-CoA + GDP + phosphate</text>
        <dbReference type="Rhea" id="RHEA:22120"/>
        <dbReference type="ChEBI" id="CHEBI:30031"/>
        <dbReference type="ChEBI" id="CHEBI:37565"/>
        <dbReference type="ChEBI" id="CHEBI:43474"/>
        <dbReference type="ChEBI" id="CHEBI:57287"/>
        <dbReference type="ChEBI" id="CHEBI:57292"/>
        <dbReference type="ChEBI" id="CHEBI:58189"/>
    </reaction>
</comment>
<name>A0A1Y4WZR6_BREBE</name>
<feature type="binding site" evidence="7">
    <location>
        <position position="199"/>
    </location>
    <ligand>
        <name>Mg(2+)</name>
        <dbReference type="ChEBI" id="CHEBI:18420"/>
    </ligand>
</feature>
<evidence type="ECO:0000256" key="6">
    <source>
        <dbReference type="ARBA" id="ARBA00022842"/>
    </source>
</evidence>
<feature type="binding site" evidence="7">
    <location>
        <position position="46"/>
    </location>
    <ligand>
        <name>ATP</name>
        <dbReference type="ChEBI" id="CHEBI:30616"/>
    </ligand>
</feature>
<dbReference type="Gene3D" id="3.30.470.20">
    <property type="entry name" value="ATP-grasp fold, B domain"/>
    <property type="match status" value="1"/>
</dbReference>
<dbReference type="PIRSF" id="PIRSF001554">
    <property type="entry name" value="SucCS_beta"/>
    <property type="match status" value="1"/>
</dbReference>
<feature type="binding site" evidence="7">
    <location>
        <position position="102"/>
    </location>
    <ligand>
        <name>ATP</name>
        <dbReference type="ChEBI" id="CHEBI:30616"/>
    </ligand>
</feature>
<dbReference type="GO" id="GO:0006104">
    <property type="term" value="P:succinyl-CoA metabolic process"/>
    <property type="evidence" value="ECO:0007669"/>
    <property type="project" value="TreeGrafter"/>
</dbReference>
<dbReference type="InterPro" id="IPR005811">
    <property type="entry name" value="SUCC_ACL_C"/>
</dbReference>
<comment type="pathway">
    <text evidence="7">Carbohydrate metabolism; tricarboxylic acid cycle; succinate from succinyl-CoA (ligase route): step 1/1.</text>
</comment>
<dbReference type="EC" id="6.2.1.5" evidence="7"/>
<dbReference type="FunFam" id="3.40.50.261:FF:000001">
    <property type="entry name" value="Succinate--CoA ligase [ADP-forming] subunit beta"/>
    <property type="match status" value="1"/>
</dbReference>
<comment type="similarity">
    <text evidence="1 7">Belongs to the succinate/malate CoA ligase beta subunit family.</text>
</comment>
<dbReference type="PANTHER" id="PTHR11815:SF10">
    <property type="entry name" value="SUCCINATE--COA LIGASE [GDP-FORMING] SUBUNIT BETA, MITOCHONDRIAL"/>
    <property type="match status" value="1"/>
</dbReference>
<keyword evidence="3 7" id="KW-0436">Ligase</keyword>
<keyword evidence="5 7" id="KW-0547">Nucleotide-binding</keyword>
<dbReference type="GeneID" id="95752286"/>
<dbReference type="GO" id="GO:0006099">
    <property type="term" value="P:tricarboxylic acid cycle"/>
    <property type="evidence" value="ECO:0007669"/>
    <property type="project" value="UniProtKB-UniRule"/>
</dbReference>
<comment type="catalytic activity">
    <reaction evidence="7">
        <text>succinate + ATP + CoA = succinyl-CoA + ADP + phosphate</text>
        <dbReference type="Rhea" id="RHEA:17661"/>
        <dbReference type="ChEBI" id="CHEBI:30031"/>
        <dbReference type="ChEBI" id="CHEBI:30616"/>
        <dbReference type="ChEBI" id="CHEBI:43474"/>
        <dbReference type="ChEBI" id="CHEBI:57287"/>
        <dbReference type="ChEBI" id="CHEBI:57292"/>
        <dbReference type="ChEBI" id="CHEBI:456216"/>
        <dbReference type="EC" id="6.2.1.5"/>
    </reaction>
</comment>
<dbReference type="RefSeq" id="WP_007719385.1">
    <property type="nucleotide sequence ID" value="NZ_CP042161.1"/>
</dbReference>
<feature type="binding site" evidence="7">
    <location>
        <position position="107"/>
    </location>
    <ligand>
        <name>ATP</name>
        <dbReference type="ChEBI" id="CHEBI:30616"/>
    </ligand>
</feature>
<feature type="binding site" evidence="7">
    <location>
        <position position="99"/>
    </location>
    <ligand>
        <name>ATP</name>
        <dbReference type="ChEBI" id="CHEBI:30616"/>
    </ligand>
</feature>
<keyword evidence="4 7" id="KW-0479">Metal-binding</keyword>
<dbReference type="EMBL" id="CP042161">
    <property type="protein sequence ID" value="QDS33619.1"/>
    <property type="molecule type" value="Genomic_DNA"/>
</dbReference>
<dbReference type="HAMAP" id="MF_00558">
    <property type="entry name" value="Succ_CoA_beta"/>
    <property type="match status" value="1"/>
</dbReference>
<dbReference type="InterPro" id="IPR013815">
    <property type="entry name" value="ATP_grasp_subdomain_1"/>
</dbReference>
<dbReference type="InterPro" id="IPR005809">
    <property type="entry name" value="Succ_CoA_ligase-like_bsu"/>
</dbReference>
<sequence>MNIHEYQGKEILKQYGVKVPEGRVAFTVEEAVEAAKELGTQVNVVKAQIHAGGRGKAGGVKVAKNLDEVRTYASEILGKVLVTHQTGPEGKEVKRLLIEQGCDIKKEYYVGVVVDRATGSVVMMASEEGGMDIEEVAANNPEKIFKEVVDPVTGLNGFQARRLAYAINIPKELINKAAKFMMSLYQAFVDKDASIAEINPLVVTGDGEVMALDAKLNFDSNALYRHPDIVALRDLDEEDEKEIEASKFDLSYIALDGNIGCMVNGAGLAMATMDIVKFYGGDPANFLDVGGGATEEKVTEAFKIILRDEKVKGIFVNIFGGIMKCDVIANGVVNAAKQIKLDKPLVVRLEGTNVDLGKKILNESGLNIVAAESMADGAEKIVSLVK</sequence>
<dbReference type="GO" id="GO:0004775">
    <property type="term" value="F:succinate-CoA ligase (ADP-forming) activity"/>
    <property type="evidence" value="ECO:0007669"/>
    <property type="project" value="UniProtKB-UniRule"/>
</dbReference>
<dbReference type="SMR" id="A0A1Y4WZR6"/>
<feature type="binding site" evidence="7">
    <location>
        <position position="264"/>
    </location>
    <ligand>
        <name>substrate</name>
        <note>ligand shared with subunit alpha</note>
    </ligand>
</feature>
<evidence type="ECO:0000256" key="3">
    <source>
        <dbReference type="ARBA" id="ARBA00022598"/>
    </source>
</evidence>
<dbReference type="SUPFAM" id="SSF52210">
    <property type="entry name" value="Succinyl-CoA synthetase domains"/>
    <property type="match status" value="1"/>
</dbReference>
<dbReference type="InterPro" id="IPR011761">
    <property type="entry name" value="ATP-grasp"/>
</dbReference>